<sequence length="374" mass="42808">MSVDIMKMMKTNFNNNINFNTCFTNKNIINNNNNIRRKRLPRYGIKKFSDIYQATEEYLGEGACGTVRTYYSLEKQQEFAVKIIKCSHNVTRNKVLKEIEILHHCKGQENIVTLQEYFEEDNNNVKWFCDICIKTTPNVKLLSKANELSKKIDKLNDLNIAIKSDMEIIKTAINSSEAMLNKLGGSESDLNDKMQSLKHDIKSTFASVFSQEVKKNVDVLNAEVKNVHKTLIEASDVKDRETNIMLFRLPEGVNDKERVFKILNHLTDDAMSDKNVLKIVRLGKKTDGTSRPLLIKLDNIAVKNQIIKRTFKLSSLVDQFGRIGISHDLTKEQRGELKILLDDAKMQEAANKDFLFKVISTFTLKGLTIHMPLG</sequence>
<evidence type="ECO:0000313" key="4">
    <source>
        <dbReference type="Proteomes" id="UP000015101"/>
    </source>
</evidence>
<proteinExistence type="predicted"/>
<feature type="domain" description="Protein kinase" evidence="1">
    <location>
        <begin position="56"/>
        <end position="124"/>
    </location>
</feature>
<evidence type="ECO:0000259" key="1">
    <source>
        <dbReference type="Pfam" id="PF00069"/>
    </source>
</evidence>
<organism evidence="3 4">
    <name type="scientific">Helobdella robusta</name>
    <name type="common">Californian leech</name>
    <dbReference type="NCBI Taxonomy" id="6412"/>
    <lineage>
        <taxon>Eukaryota</taxon>
        <taxon>Metazoa</taxon>
        <taxon>Spiralia</taxon>
        <taxon>Lophotrochozoa</taxon>
        <taxon>Annelida</taxon>
        <taxon>Clitellata</taxon>
        <taxon>Hirudinea</taxon>
        <taxon>Rhynchobdellida</taxon>
        <taxon>Glossiphoniidae</taxon>
        <taxon>Helobdella</taxon>
    </lineage>
</organism>
<dbReference type="GeneID" id="20212923"/>
<dbReference type="CTD" id="20212923"/>
<dbReference type="eggNOG" id="KOG0607">
    <property type="taxonomic scope" value="Eukaryota"/>
</dbReference>
<dbReference type="PANTHER" id="PTHR37445:SF3">
    <property type="entry name" value="ZINC FINGER PHD-TYPE DOMAIN-CONTAINING PROTEIN"/>
    <property type="match status" value="1"/>
</dbReference>
<dbReference type="SUPFAM" id="SSF56112">
    <property type="entry name" value="Protein kinase-like (PK-like)"/>
    <property type="match status" value="1"/>
</dbReference>
<dbReference type="PANTHER" id="PTHR37445">
    <property type="entry name" value="PROTEIN CBG24663"/>
    <property type="match status" value="1"/>
</dbReference>
<dbReference type="KEGG" id="hro:HELRODRAFT_194200"/>
<dbReference type="RefSeq" id="XP_009029407.1">
    <property type="nucleotide sequence ID" value="XM_009031159.1"/>
</dbReference>
<dbReference type="GO" id="GO:0005524">
    <property type="term" value="F:ATP binding"/>
    <property type="evidence" value="ECO:0007669"/>
    <property type="project" value="InterPro"/>
</dbReference>
<protein>
    <recommendedName>
        <fullName evidence="1">Protein kinase domain-containing protein</fullName>
    </recommendedName>
</protein>
<reference evidence="2 4" key="2">
    <citation type="journal article" date="2013" name="Nature">
        <title>Insights into bilaterian evolution from three spiralian genomes.</title>
        <authorList>
            <person name="Simakov O."/>
            <person name="Marletaz F."/>
            <person name="Cho S.J."/>
            <person name="Edsinger-Gonzales E."/>
            <person name="Havlak P."/>
            <person name="Hellsten U."/>
            <person name="Kuo D.H."/>
            <person name="Larsson T."/>
            <person name="Lv J."/>
            <person name="Arendt D."/>
            <person name="Savage R."/>
            <person name="Osoegawa K."/>
            <person name="de Jong P."/>
            <person name="Grimwood J."/>
            <person name="Chapman J.A."/>
            <person name="Shapiro H."/>
            <person name="Aerts A."/>
            <person name="Otillar R.P."/>
            <person name="Terry A.Y."/>
            <person name="Boore J.L."/>
            <person name="Grigoriev I.V."/>
            <person name="Lindberg D.R."/>
            <person name="Seaver E.C."/>
            <person name="Weisblat D.A."/>
            <person name="Putnam N.H."/>
            <person name="Rokhsar D.S."/>
        </authorList>
    </citation>
    <scope>NUCLEOTIDE SEQUENCE</scope>
</reference>
<dbReference type="InterPro" id="IPR011009">
    <property type="entry name" value="Kinase-like_dom_sf"/>
</dbReference>
<evidence type="ECO:0000313" key="2">
    <source>
        <dbReference type="EMBL" id="ESN92475.1"/>
    </source>
</evidence>
<dbReference type="AlphaFoldDB" id="T1FVS7"/>
<dbReference type="InterPro" id="IPR000719">
    <property type="entry name" value="Prot_kinase_dom"/>
</dbReference>
<evidence type="ECO:0000313" key="3">
    <source>
        <dbReference type="EnsemblMetazoa" id="HelroP194200"/>
    </source>
</evidence>
<dbReference type="EnsemblMetazoa" id="HelroT194200">
    <property type="protein sequence ID" value="HelroP194200"/>
    <property type="gene ID" value="HelroG194200"/>
</dbReference>
<dbReference type="EMBL" id="KB097640">
    <property type="protein sequence ID" value="ESN92475.1"/>
    <property type="molecule type" value="Genomic_DNA"/>
</dbReference>
<dbReference type="Proteomes" id="UP000015101">
    <property type="component" value="Unassembled WGS sequence"/>
</dbReference>
<dbReference type="InParanoid" id="T1FVS7"/>
<dbReference type="EMBL" id="AMQM01007548">
    <property type="status" value="NOT_ANNOTATED_CDS"/>
    <property type="molecule type" value="Genomic_DNA"/>
</dbReference>
<gene>
    <name evidence="3" type="primary">20212923</name>
    <name evidence="2" type="ORF">HELRODRAFT_194200</name>
</gene>
<dbReference type="GO" id="GO:0004672">
    <property type="term" value="F:protein kinase activity"/>
    <property type="evidence" value="ECO:0007669"/>
    <property type="project" value="InterPro"/>
</dbReference>
<accession>T1FVS7</accession>
<keyword evidence="4" id="KW-1185">Reference proteome</keyword>
<reference evidence="3" key="3">
    <citation type="submission" date="2015-06" db="UniProtKB">
        <authorList>
            <consortium name="EnsemblMetazoa"/>
        </authorList>
    </citation>
    <scope>IDENTIFICATION</scope>
</reference>
<dbReference type="Pfam" id="PF00069">
    <property type="entry name" value="Pkinase"/>
    <property type="match status" value="1"/>
</dbReference>
<dbReference type="Gene3D" id="3.30.200.20">
    <property type="entry name" value="Phosphorylase Kinase, domain 1"/>
    <property type="match status" value="1"/>
</dbReference>
<dbReference type="HOGENOM" id="CLU_740289_0_0_1"/>
<name>T1FVS7_HELRO</name>
<reference evidence="4" key="1">
    <citation type="submission" date="2012-12" db="EMBL/GenBank/DDBJ databases">
        <authorList>
            <person name="Hellsten U."/>
            <person name="Grimwood J."/>
            <person name="Chapman J.A."/>
            <person name="Shapiro H."/>
            <person name="Aerts A."/>
            <person name="Otillar R.P."/>
            <person name="Terry A.Y."/>
            <person name="Boore J.L."/>
            <person name="Simakov O."/>
            <person name="Marletaz F."/>
            <person name="Cho S.-J."/>
            <person name="Edsinger-Gonzales E."/>
            <person name="Havlak P."/>
            <person name="Kuo D.-H."/>
            <person name="Larsson T."/>
            <person name="Lv J."/>
            <person name="Arendt D."/>
            <person name="Savage R."/>
            <person name="Osoegawa K."/>
            <person name="de Jong P."/>
            <person name="Lindberg D.R."/>
            <person name="Seaver E.C."/>
            <person name="Weisblat D.A."/>
            <person name="Putnam N.H."/>
            <person name="Grigoriev I.V."/>
            <person name="Rokhsar D.S."/>
        </authorList>
    </citation>
    <scope>NUCLEOTIDE SEQUENCE</scope>
</reference>